<keyword evidence="3" id="KW-0812">Transmembrane</keyword>
<name>A0AAU8LVP3_9BACT</name>
<dbReference type="GO" id="GO:0052621">
    <property type="term" value="F:diguanylate cyclase activity"/>
    <property type="evidence" value="ECO:0007669"/>
    <property type="project" value="UniProtKB-EC"/>
</dbReference>
<evidence type="ECO:0000256" key="2">
    <source>
        <dbReference type="ARBA" id="ARBA00034247"/>
    </source>
</evidence>
<dbReference type="FunFam" id="3.30.70.270:FF:000001">
    <property type="entry name" value="Diguanylate cyclase domain protein"/>
    <property type="match status" value="1"/>
</dbReference>
<evidence type="ECO:0000313" key="6">
    <source>
        <dbReference type="EMBL" id="XCN72961.1"/>
    </source>
</evidence>
<dbReference type="PANTHER" id="PTHR45138:SF9">
    <property type="entry name" value="DIGUANYLATE CYCLASE DGCM-RELATED"/>
    <property type="match status" value="1"/>
</dbReference>
<dbReference type="InterPro" id="IPR050469">
    <property type="entry name" value="Diguanylate_Cyclase"/>
</dbReference>
<keyword evidence="3" id="KW-1133">Transmembrane helix</keyword>
<dbReference type="SUPFAM" id="SSF158472">
    <property type="entry name" value="HAMP domain-like"/>
    <property type="match status" value="1"/>
</dbReference>
<reference evidence="6" key="2">
    <citation type="submission" date="2024-06" db="EMBL/GenBank/DDBJ databases">
        <authorList>
            <person name="Plum-Jensen L.E."/>
            <person name="Schramm A."/>
            <person name="Marshall I.P.G."/>
        </authorList>
    </citation>
    <scope>NUCLEOTIDE SEQUENCE</scope>
    <source>
        <strain evidence="6">Rat1</strain>
    </source>
</reference>
<dbReference type="Gene3D" id="3.30.70.270">
    <property type="match status" value="1"/>
</dbReference>
<dbReference type="CDD" id="cd06225">
    <property type="entry name" value="HAMP"/>
    <property type="match status" value="1"/>
</dbReference>
<evidence type="ECO:0000256" key="3">
    <source>
        <dbReference type="SAM" id="Phobius"/>
    </source>
</evidence>
<dbReference type="InterPro" id="IPR043128">
    <property type="entry name" value="Rev_trsase/Diguanyl_cyclase"/>
</dbReference>
<dbReference type="GO" id="GO:0007165">
    <property type="term" value="P:signal transduction"/>
    <property type="evidence" value="ECO:0007669"/>
    <property type="project" value="InterPro"/>
</dbReference>
<dbReference type="Pfam" id="PF00990">
    <property type="entry name" value="GGDEF"/>
    <property type="match status" value="1"/>
</dbReference>
<dbReference type="PROSITE" id="PS50885">
    <property type="entry name" value="HAMP"/>
    <property type="match status" value="1"/>
</dbReference>
<reference evidence="6" key="1">
    <citation type="journal article" date="2024" name="Syst. Appl. Microbiol.">
        <title>First single-strain enrichments of Electrothrix cable bacteria, description of E. aestuarii sp. nov. and E. rattekaaiensis sp. nov., and proposal of a cable bacteria taxonomy following the rules of the SeqCode.</title>
        <authorList>
            <person name="Plum-Jensen L.E."/>
            <person name="Schramm A."/>
            <person name="Marshall I.P.G."/>
        </authorList>
    </citation>
    <scope>NUCLEOTIDE SEQUENCE</scope>
    <source>
        <strain evidence="6">Rat1</strain>
    </source>
</reference>
<proteinExistence type="predicted"/>
<dbReference type="EC" id="2.7.7.65" evidence="1"/>
<feature type="domain" description="HAMP" evidence="4">
    <location>
        <begin position="207"/>
        <end position="257"/>
    </location>
</feature>
<dbReference type="SMART" id="SM00304">
    <property type="entry name" value="HAMP"/>
    <property type="match status" value="1"/>
</dbReference>
<dbReference type="KEGG" id="eaj:Q3M24_22230"/>
<dbReference type="SUPFAM" id="SSF55073">
    <property type="entry name" value="Nucleotide cyclase"/>
    <property type="match status" value="1"/>
</dbReference>
<comment type="catalytic activity">
    <reaction evidence="2">
        <text>2 GTP = 3',3'-c-di-GMP + 2 diphosphate</text>
        <dbReference type="Rhea" id="RHEA:24898"/>
        <dbReference type="ChEBI" id="CHEBI:33019"/>
        <dbReference type="ChEBI" id="CHEBI:37565"/>
        <dbReference type="ChEBI" id="CHEBI:58805"/>
        <dbReference type="EC" id="2.7.7.65"/>
    </reaction>
</comment>
<sequence length="461" mass="52698">MLKIGLRNRFLLYFLPLLLVILVQGGWNVRTFANVHRHFNALQKEETRNASAMLDLKKLLLSLETGIREQKFDQEVIREKANQLSSMIKQHAQHKHNGMTPEEEAAHEMLHHAIFATTLSQYLLEQSEKGWPSKKEELEQISEAIREERGHLENAIDEHLRLHIRQIDRTEAFISQQYHHTLTVVVLTGFAVIALTLFVVFLMMRCVLGPMKILQEGTRQIGMGNLDHQVQINSGDEFEFLAQEFGKMAEQLASYHNEFDLKVKQRTSELLRANAELKELSGLVHIDGLTRVANRRYFDMRLCQEWKQLACERSSLAVIFVDLDYFKQYNDTYGHQAGDECLQKIAHMLQHNLRRPTDLAARYGGEEFILLLPRTDEAGAQQVAKNVQQALRELRIPHERSAVGAYVTCSMGIAITIPTVDSSVDVLVAAADDALYQAKAWGRNQYVISEKLNSSAQQEVS</sequence>
<dbReference type="GO" id="GO:1902201">
    <property type="term" value="P:negative regulation of bacterial-type flagellum-dependent cell motility"/>
    <property type="evidence" value="ECO:0007669"/>
    <property type="project" value="TreeGrafter"/>
</dbReference>
<gene>
    <name evidence="6" type="ORF">Q3M24_22230</name>
</gene>
<dbReference type="SMART" id="SM00267">
    <property type="entry name" value="GGDEF"/>
    <property type="match status" value="1"/>
</dbReference>
<keyword evidence="3" id="KW-0472">Membrane</keyword>
<organism evidence="6">
    <name type="scientific">Candidatus Electrothrix aestuarii</name>
    <dbReference type="NCBI Taxonomy" id="3062594"/>
    <lineage>
        <taxon>Bacteria</taxon>
        <taxon>Pseudomonadati</taxon>
        <taxon>Thermodesulfobacteriota</taxon>
        <taxon>Desulfobulbia</taxon>
        <taxon>Desulfobulbales</taxon>
        <taxon>Desulfobulbaceae</taxon>
        <taxon>Candidatus Electrothrix</taxon>
    </lineage>
</organism>
<evidence type="ECO:0000259" key="4">
    <source>
        <dbReference type="PROSITE" id="PS50885"/>
    </source>
</evidence>
<feature type="transmembrane region" description="Helical" evidence="3">
    <location>
        <begin position="182"/>
        <end position="204"/>
    </location>
</feature>
<dbReference type="InterPro" id="IPR003660">
    <property type="entry name" value="HAMP_dom"/>
</dbReference>
<dbReference type="Pfam" id="PF00672">
    <property type="entry name" value="HAMP"/>
    <property type="match status" value="1"/>
</dbReference>
<dbReference type="AlphaFoldDB" id="A0AAU8LVP3"/>
<dbReference type="EMBL" id="CP159373">
    <property type="protein sequence ID" value="XCN72961.1"/>
    <property type="molecule type" value="Genomic_DNA"/>
</dbReference>
<dbReference type="PROSITE" id="PS50887">
    <property type="entry name" value="GGDEF"/>
    <property type="match status" value="1"/>
</dbReference>
<feature type="domain" description="GGDEF" evidence="5">
    <location>
        <begin position="314"/>
        <end position="451"/>
    </location>
</feature>
<dbReference type="InterPro" id="IPR029787">
    <property type="entry name" value="Nucleotide_cyclase"/>
</dbReference>
<keyword evidence="6" id="KW-0808">Transferase</keyword>
<accession>A0AAU8LVP3</accession>
<dbReference type="GO" id="GO:0043709">
    <property type="term" value="P:cell adhesion involved in single-species biofilm formation"/>
    <property type="evidence" value="ECO:0007669"/>
    <property type="project" value="TreeGrafter"/>
</dbReference>
<protein>
    <recommendedName>
        <fullName evidence="1">diguanylate cyclase</fullName>
        <ecNumber evidence="1">2.7.7.65</ecNumber>
    </recommendedName>
</protein>
<dbReference type="InterPro" id="IPR000160">
    <property type="entry name" value="GGDEF_dom"/>
</dbReference>
<evidence type="ECO:0000259" key="5">
    <source>
        <dbReference type="PROSITE" id="PS50887"/>
    </source>
</evidence>
<dbReference type="Gene3D" id="6.10.340.10">
    <property type="match status" value="1"/>
</dbReference>
<dbReference type="CDD" id="cd01949">
    <property type="entry name" value="GGDEF"/>
    <property type="match status" value="1"/>
</dbReference>
<evidence type="ECO:0000256" key="1">
    <source>
        <dbReference type="ARBA" id="ARBA00012528"/>
    </source>
</evidence>
<dbReference type="NCBIfam" id="TIGR00254">
    <property type="entry name" value="GGDEF"/>
    <property type="match status" value="1"/>
</dbReference>
<dbReference type="PANTHER" id="PTHR45138">
    <property type="entry name" value="REGULATORY COMPONENTS OF SENSORY TRANSDUCTION SYSTEM"/>
    <property type="match status" value="1"/>
</dbReference>
<keyword evidence="6" id="KW-0548">Nucleotidyltransferase</keyword>
<dbReference type="GO" id="GO:0005886">
    <property type="term" value="C:plasma membrane"/>
    <property type="evidence" value="ECO:0007669"/>
    <property type="project" value="TreeGrafter"/>
</dbReference>